<dbReference type="PROSITE" id="PS51186">
    <property type="entry name" value="GNAT"/>
    <property type="match status" value="1"/>
</dbReference>
<keyword evidence="5" id="KW-1185">Reference proteome</keyword>
<dbReference type="InterPro" id="IPR000182">
    <property type="entry name" value="GNAT_dom"/>
</dbReference>
<organism evidence="4 5">
    <name type="scientific">Deinococcus marmoris</name>
    <dbReference type="NCBI Taxonomy" id="249408"/>
    <lineage>
        <taxon>Bacteria</taxon>
        <taxon>Thermotogati</taxon>
        <taxon>Deinococcota</taxon>
        <taxon>Deinococci</taxon>
        <taxon>Deinococcales</taxon>
        <taxon>Deinococcaceae</taxon>
        <taxon>Deinococcus</taxon>
    </lineage>
</organism>
<evidence type="ECO:0000256" key="1">
    <source>
        <dbReference type="ARBA" id="ARBA00022679"/>
    </source>
</evidence>
<dbReference type="Proteomes" id="UP000186607">
    <property type="component" value="Unassembled WGS sequence"/>
</dbReference>
<dbReference type="Gene3D" id="3.40.630.30">
    <property type="match status" value="1"/>
</dbReference>
<sequence>MILPDGLTLRPATLADAELIQAQRDAMFTDMGSDVARVRASSAPSLEWLRGALANDTYSGILIERGEQVVAGAGVSWQMLPPSPRTVTPLRAYIQNVYVAPEQRGQGLARYLMQVLLAECRARGVEQVSLHASDAGKPTYIKLGFVSTNEMRLTLEPS</sequence>
<dbReference type="EMBL" id="MSTI01000157">
    <property type="protein sequence ID" value="OLV15975.1"/>
    <property type="molecule type" value="Genomic_DNA"/>
</dbReference>
<evidence type="ECO:0000256" key="2">
    <source>
        <dbReference type="ARBA" id="ARBA00023315"/>
    </source>
</evidence>
<dbReference type="InterPro" id="IPR050832">
    <property type="entry name" value="Bact_Acetyltransf"/>
</dbReference>
<keyword evidence="1 4" id="KW-0808">Transferase</keyword>
<dbReference type="Pfam" id="PF13673">
    <property type="entry name" value="Acetyltransf_10"/>
    <property type="match status" value="1"/>
</dbReference>
<dbReference type="GO" id="GO:0016747">
    <property type="term" value="F:acyltransferase activity, transferring groups other than amino-acyl groups"/>
    <property type="evidence" value="ECO:0007669"/>
    <property type="project" value="InterPro"/>
</dbReference>
<name>A0A1U7NSU0_9DEIO</name>
<dbReference type="AlphaFoldDB" id="A0A1U7NSU0"/>
<proteinExistence type="predicted"/>
<dbReference type="PANTHER" id="PTHR43877">
    <property type="entry name" value="AMINOALKYLPHOSPHONATE N-ACETYLTRANSFERASE-RELATED-RELATED"/>
    <property type="match status" value="1"/>
</dbReference>
<dbReference type="InterPro" id="IPR016181">
    <property type="entry name" value="Acyl_CoA_acyltransferase"/>
</dbReference>
<feature type="domain" description="N-acetyltransferase" evidence="3">
    <location>
        <begin position="7"/>
        <end position="158"/>
    </location>
</feature>
<dbReference type="SUPFAM" id="SSF55729">
    <property type="entry name" value="Acyl-CoA N-acyltransferases (Nat)"/>
    <property type="match status" value="1"/>
</dbReference>
<comment type="caution">
    <text evidence="4">The sequence shown here is derived from an EMBL/GenBank/DDBJ whole genome shotgun (WGS) entry which is preliminary data.</text>
</comment>
<evidence type="ECO:0000259" key="3">
    <source>
        <dbReference type="PROSITE" id="PS51186"/>
    </source>
</evidence>
<dbReference type="STRING" id="249408.BOO71_0013291"/>
<dbReference type="RefSeq" id="WP_254843270.1">
    <property type="nucleotide sequence ID" value="NZ_MSTI01000157.1"/>
</dbReference>
<accession>A0A1U7NSU0</accession>
<dbReference type="CDD" id="cd04301">
    <property type="entry name" value="NAT_SF"/>
    <property type="match status" value="1"/>
</dbReference>
<evidence type="ECO:0000313" key="5">
    <source>
        <dbReference type="Proteomes" id="UP000186607"/>
    </source>
</evidence>
<keyword evidence="2" id="KW-0012">Acyltransferase</keyword>
<gene>
    <name evidence="4" type="ORF">BOO71_0013291</name>
</gene>
<protein>
    <submittedName>
        <fullName evidence="4">Histone acetyltransferase HPA2</fullName>
    </submittedName>
</protein>
<evidence type="ECO:0000313" key="4">
    <source>
        <dbReference type="EMBL" id="OLV15975.1"/>
    </source>
</evidence>
<reference evidence="4 5" key="1">
    <citation type="submission" date="2017-01" db="EMBL/GenBank/DDBJ databases">
        <title>Genome Analysis of Deinococcus marmoris KOPRI26562.</title>
        <authorList>
            <person name="Kim J.H."/>
            <person name="Oh H.-M."/>
        </authorList>
    </citation>
    <scope>NUCLEOTIDE SEQUENCE [LARGE SCALE GENOMIC DNA]</scope>
    <source>
        <strain evidence="4 5">KOPRI26562</strain>
    </source>
</reference>